<evidence type="ECO:0000256" key="3">
    <source>
        <dbReference type="ARBA" id="ARBA00023004"/>
    </source>
</evidence>
<dbReference type="Proteomes" id="UP000239485">
    <property type="component" value="Unassembled WGS sequence"/>
</dbReference>
<evidence type="ECO:0000313" key="7">
    <source>
        <dbReference type="Proteomes" id="UP000239485"/>
    </source>
</evidence>
<keyword evidence="2" id="KW-0479">Metal-binding</keyword>
<proteinExistence type="predicted"/>
<dbReference type="PANTHER" id="PTHR21496">
    <property type="entry name" value="FERREDOXIN-RELATED"/>
    <property type="match status" value="1"/>
</dbReference>
<dbReference type="EMBL" id="PTJD01000001">
    <property type="protein sequence ID" value="PPK98607.1"/>
    <property type="molecule type" value="Genomic_DNA"/>
</dbReference>
<feature type="domain" description="Rieske" evidence="5">
    <location>
        <begin position="11"/>
        <end position="105"/>
    </location>
</feature>
<evidence type="ECO:0000259" key="5">
    <source>
        <dbReference type="PROSITE" id="PS51296"/>
    </source>
</evidence>
<dbReference type="SUPFAM" id="SSF50022">
    <property type="entry name" value="ISP domain"/>
    <property type="match status" value="1"/>
</dbReference>
<dbReference type="GO" id="GO:0004497">
    <property type="term" value="F:monooxygenase activity"/>
    <property type="evidence" value="ECO:0007669"/>
    <property type="project" value="UniProtKB-ARBA"/>
</dbReference>
<keyword evidence="1" id="KW-0001">2Fe-2S</keyword>
<name>A0A2S6IW72_9ACTN</name>
<keyword evidence="3" id="KW-0408">Iron</keyword>
<evidence type="ECO:0000256" key="4">
    <source>
        <dbReference type="ARBA" id="ARBA00023014"/>
    </source>
</evidence>
<keyword evidence="4" id="KW-0411">Iron-sulfur</keyword>
<gene>
    <name evidence="6" type="ORF">CLV92_101306</name>
</gene>
<dbReference type="RefSeq" id="WP_245886315.1">
    <property type="nucleotide sequence ID" value="NZ_PTJD01000001.1"/>
</dbReference>
<dbReference type="InterPro" id="IPR017941">
    <property type="entry name" value="Rieske_2Fe-2S"/>
</dbReference>
<comment type="caution">
    <text evidence="6">The sequence shown here is derived from an EMBL/GenBank/DDBJ whole genome shotgun (WGS) entry which is preliminary data.</text>
</comment>
<evidence type="ECO:0000313" key="6">
    <source>
        <dbReference type="EMBL" id="PPK98607.1"/>
    </source>
</evidence>
<dbReference type="Gene3D" id="2.102.10.10">
    <property type="entry name" value="Rieske [2Fe-2S] iron-sulphur domain"/>
    <property type="match status" value="1"/>
</dbReference>
<sequence>MTTTQSPAREVRVGHLDEVPAGEGRAYVVDGEQVAVFRHRSGRVSAVQAVCPHSGGPLADGQIDEDVVVCPLHLFAWDLATGESRNGQPPLRVHPCRVAGDGSVVVGAC</sequence>
<evidence type="ECO:0000256" key="2">
    <source>
        <dbReference type="ARBA" id="ARBA00022723"/>
    </source>
</evidence>
<dbReference type="GO" id="GO:0051537">
    <property type="term" value="F:2 iron, 2 sulfur cluster binding"/>
    <property type="evidence" value="ECO:0007669"/>
    <property type="project" value="UniProtKB-KW"/>
</dbReference>
<dbReference type="InterPro" id="IPR036922">
    <property type="entry name" value="Rieske_2Fe-2S_sf"/>
</dbReference>
<dbReference type="PANTHER" id="PTHR21496:SF23">
    <property type="entry name" value="3-PHENYLPROPIONATE_CINNAMIC ACID DIOXYGENASE FERREDOXIN SUBUNIT"/>
    <property type="match status" value="1"/>
</dbReference>
<evidence type="ECO:0000256" key="1">
    <source>
        <dbReference type="ARBA" id="ARBA00022714"/>
    </source>
</evidence>
<dbReference type="AlphaFoldDB" id="A0A2S6IW72"/>
<accession>A0A2S6IW72</accession>
<organism evidence="6 7">
    <name type="scientific">Kineococcus xinjiangensis</name>
    <dbReference type="NCBI Taxonomy" id="512762"/>
    <lineage>
        <taxon>Bacteria</taxon>
        <taxon>Bacillati</taxon>
        <taxon>Actinomycetota</taxon>
        <taxon>Actinomycetes</taxon>
        <taxon>Kineosporiales</taxon>
        <taxon>Kineosporiaceae</taxon>
        <taxon>Kineococcus</taxon>
    </lineage>
</organism>
<dbReference type="PROSITE" id="PS51296">
    <property type="entry name" value="RIESKE"/>
    <property type="match status" value="1"/>
</dbReference>
<dbReference type="GO" id="GO:0046872">
    <property type="term" value="F:metal ion binding"/>
    <property type="evidence" value="ECO:0007669"/>
    <property type="project" value="UniProtKB-KW"/>
</dbReference>
<dbReference type="GO" id="GO:0016705">
    <property type="term" value="F:oxidoreductase activity, acting on paired donors, with incorporation or reduction of molecular oxygen"/>
    <property type="evidence" value="ECO:0007669"/>
    <property type="project" value="UniProtKB-ARBA"/>
</dbReference>
<keyword evidence="7" id="KW-1185">Reference proteome</keyword>
<protein>
    <submittedName>
        <fullName evidence="6">Nitrite reductase (NADH) small subunit</fullName>
    </submittedName>
</protein>
<reference evidence="6 7" key="1">
    <citation type="submission" date="2018-02" db="EMBL/GenBank/DDBJ databases">
        <title>Genomic Encyclopedia of Archaeal and Bacterial Type Strains, Phase II (KMG-II): from individual species to whole genera.</title>
        <authorList>
            <person name="Goeker M."/>
        </authorList>
    </citation>
    <scope>NUCLEOTIDE SEQUENCE [LARGE SCALE GENOMIC DNA]</scope>
    <source>
        <strain evidence="6 7">DSM 22857</strain>
    </source>
</reference>
<dbReference type="Pfam" id="PF00355">
    <property type="entry name" value="Rieske"/>
    <property type="match status" value="1"/>
</dbReference>